<feature type="compositionally biased region" description="Basic residues" evidence="1">
    <location>
        <begin position="165"/>
        <end position="177"/>
    </location>
</feature>
<evidence type="ECO:0000256" key="2">
    <source>
        <dbReference type="SAM" id="Phobius"/>
    </source>
</evidence>
<feature type="transmembrane region" description="Helical" evidence="2">
    <location>
        <begin position="304"/>
        <end position="323"/>
    </location>
</feature>
<evidence type="ECO:0000256" key="1">
    <source>
        <dbReference type="SAM" id="MobiDB-lite"/>
    </source>
</evidence>
<dbReference type="EMBL" id="JAGMUU010000006">
    <property type="protein sequence ID" value="KAH7149852.1"/>
    <property type="molecule type" value="Genomic_DNA"/>
</dbReference>
<feature type="region of interest" description="Disordered" evidence="1">
    <location>
        <begin position="1"/>
        <end position="35"/>
    </location>
</feature>
<evidence type="ECO:0000313" key="3">
    <source>
        <dbReference type="EMBL" id="KAH7149852.1"/>
    </source>
</evidence>
<keyword evidence="2" id="KW-1133">Transmembrane helix</keyword>
<evidence type="ECO:0000313" key="4">
    <source>
        <dbReference type="Proteomes" id="UP000717696"/>
    </source>
</evidence>
<proteinExistence type="predicted"/>
<comment type="caution">
    <text evidence="3">The sequence shown here is derived from an EMBL/GenBank/DDBJ whole genome shotgun (WGS) entry which is preliminary data.</text>
</comment>
<reference evidence="3" key="1">
    <citation type="journal article" date="2021" name="Nat. Commun.">
        <title>Genetic determinants of endophytism in the Arabidopsis root mycobiome.</title>
        <authorList>
            <person name="Mesny F."/>
            <person name="Miyauchi S."/>
            <person name="Thiergart T."/>
            <person name="Pickel B."/>
            <person name="Atanasova L."/>
            <person name="Karlsson M."/>
            <person name="Huettel B."/>
            <person name="Barry K.W."/>
            <person name="Haridas S."/>
            <person name="Chen C."/>
            <person name="Bauer D."/>
            <person name="Andreopoulos W."/>
            <person name="Pangilinan J."/>
            <person name="LaButti K."/>
            <person name="Riley R."/>
            <person name="Lipzen A."/>
            <person name="Clum A."/>
            <person name="Drula E."/>
            <person name="Henrissat B."/>
            <person name="Kohler A."/>
            <person name="Grigoriev I.V."/>
            <person name="Martin F.M."/>
            <person name="Hacquard S."/>
        </authorList>
    </citation>
    <scope>NUCLEOTIDE SEQUENCE</scope>
    <source>
        <strain evidence="3">MPI-CAGE-AT-0021</strain>
    </source>
</reference>
<dbReference type="AlphaFoldDB" id="A0A9P9J8Z9"/>
<keyword evidence="2" id="KW-0472">Membrane</keyword>
<sequence length="459" mass="50280">MSQHRPASTPRRRSSRRQSSERGETGTDVVPPRPYLVEWSAQTCRQRGIPDVDALRGEMGAPERPGWRRLVVMRGREEDVDAVDAALGLGMAEGRGRRPAGWAWEYPEVEADAEQGRVGVGLGGCAERPTRQGIRLCRAALSTKTRIPILLLDGLPTNVSQRAPHPSRHGPQRRKSSGPHAEPPPRSGLEDALWAGLGADDWPLEDLLAGLAYDAWLSALPPPEKGDAIETLWELAQALEANADAARAMERRGAGPGSVTASDWTALSDRLHRRMHLSVALSLQLKASQAPPATNANARSLDRIAYLGGLLFPATVVSGILSIEGTYGPEGSAFWVFWLAAGLSSVFALLVIYADNLRTLDVWIEVAAGEVDDALLHHHHRRRRQVGDEERGEAGVTTATSGVYVVQRRGDGTEGRAWRRKELGWLGAVKKMSGWYLVRGSPGMEFRMPGRDERKVDWW</sequence>
<keyword evidence="2" id="KW-0812">Transmembrane</keyword>
<feature type="transmembrane region" description="Helical" evidence="2">
    <location>
        <begin position="335"/>
        <end position="354"/>
    </location>
</feature>
<dbReference type="Proteomes" id="UP000717696">
    <property type="component" value="Unassembled WGS sequence"/>
</dbReference>
<accession>A0A9P9J8Z9</accession>
<organism evidence="3 4">
    <name type="scientific">Dactylonectria estremocensis</name>
    <dbReference type="NCBI Taxonomy" id="1079267"/>
    <lineage>
        <taxon>Eukaryota</taxon>
        <taxon>Fungi</taxon>
        <taxon>Dikarya</taxon>
        <taxon>Ascomycota</taxon>
        <taxon>Pezizomycotina</taxon>
        <taxon>Sordariomycetes</taxon>
        <taxon>Hypocreomycetidae</taxon>
        <taxon>Hypocreales</taxon>
        <taxon>Nectriaceae</taxon>
        <taxon>Dactylonectria</taxon>
    </lineage>
</organism>
<keyword evidence="4" id="KW-1185">Reference proteome</keyword>
<dbReference type="OrthoDB" id="5428055at2759"/>
<feature type="region of interest" description="Disordered" evidence="1">
    <location>
        <begin position="157"/>
        <end position="191"/>
    </location>
</feature>
<gene>
    <name evidence="3" type="ORF">B0J13DRAFT_277187</name>
</gene>
<protein>
    <submittedName>
        <fullName evidence="3">Uncharacterized protein</fullName>
    </submittedName>
</protein>
<name>A0A9P9J8Z9_9HYPO</name>